<comment type="caution">
    <text evidence="7">The sequence shown here is derived from an EMBL/GenBank/DDBJ whole genome shotgun (WGS) entry which is preliminary data.</text>
</comment>
<protein>
    <submittedName>
        <fullName evidence="7">DNA translocase FtsK</fullName>
    </submittedName>
</protein>
<dbReference type="Gene3D" id="3.30.980.40">
    <property type="match status" value="1"/>
</dbReference>
<dbReference type="PANTHER" id="PTHR22683:SF41">
    <property type="entry name" value="DNA TRANSLOCASE FTSK"/>
    <property type="match status" value="1"/>
</dbReference>
<proteinExistence type="inferred from homology"/>
<dbReference type="Gene3D" id="1.10.10.10">
    <property type="entry name" value="Winged helix-like DNA-binding domain superfamily/Winged helix DNA-binding domain"/>
    <property type="match status" value="1"/>
</dbReference>
<evidence type="ECO:0000256" key="5">
    <source>
        <dbReference type="PROSITE-ProRule" id="PRU00289"/>
    </source>
</evidence>
<evidence type="ECO:0000256" key="1">
    <source>
        <dbReference type="ARBA" id="ARBA00006474"/>
    </source>
</evidence>
<dbReference type="SUPFAM" id="SSF46785">
    <property type="entry name" value="Winged helix' DNA-binding domain"/>
    <property type="match status" value="1"/>
</dbReference>
<comment type="similarity">
    <text evidence="1">Belongs to the FtsK/SpoIIIE/SftA family.</text>
</comment>
<dbReference type="SUPFAM" id="SSF52540">
    <property type="entry name" value="P-loop containing nucleoside triphosphate hydrolases"/>
    <property type="match status" value="1"/>
</dbReference>
<dbReference type="InterPro" id="IPR002543">
    <property type="entry name" value="FtsK_dom"/>
</dbReference>
<dbReference type="Pfam" id="PF01580">
    <property type="entry name" value="FtsK_SpoIIIE"/>
    <property type="match status" value="1"/>
</dbReference>
<keyword evidence="2 5" id="KW-0547">Nucleotide-binding</keyword>
<evidence type="ECO:0000313" key="7">
    <source>
        <dbReference type="EMBL" id="PIP52902.1"/>
    </source>
</evidence>
<dbReference type="InterPro" id="IPR018541">
    <property type="entry name" value="Ftsk_gamma"/>
</dbReference>
<dbReference type="InterPro" id="IPR025662">
    <property type="entry name" value="Sigma_54_int_dom_ATP-bd_1"/>
</dbReference>
<dbReference type="InterPro" id="IPR041027">
    <property type="entry name" value="FtsK_alpha"/>
</dbReference>
<evidence type="ECO:0000313" key="8">
    <source>
        <dbReference type="Proteomes" id="UP000229459"/>
    </source>
</evidence>
<gene>
    <name evidence="7" type="ORF">COX08_03935</name>
</gene>
<dbReference type="PROSITE" id="PS50901">
    <property type="entry name" value="FTSK"/>
    <property type="match status" value="1"/>
</dbReference>
<evidence type="ECO:0000256" key="3">
    <source>
        <dbReference type="ARBA" id="ARBA00022840"/>
    </source>
</evidence>
<evidence type="ECO:0000259" key="6">
    <source>
        <dbReference type="PROSITE" id="PS50901"/>
    </source>
</evidence>
<feature type="domain" description="FtsK" evidence="6">
    <location>
        <begin position="158"/>
        <end position="345"/>
    </location>
</feature>
<dbReference type="Proteomes" id="UP000229459">
    <property type="component" value="Unassembled WGS sequence"/>
</dbReference>
<dbReference type="EMBL" id="PCSR01000093">
    <property type="protein sequence ID" value="PIP52902.1"/>
    <property type="molecule type" value="Genomic_DNA"/>
</dbReference>
<organism evidence="7 8">
    <name type="scientific">Candidatus Beckwithbacteria bacterium CG23_combo_of_CG06-09_8_20_14_all_34_8</name>
    <dbReference type="NCBI Taxonomy" id="1974497"/>
    <lineage>
        <taxon>Bacteria</taxon>
        <taxon>Candidatus Beckwithiibacteriota</taxon>
    </lineage>
</organism>
<keyword evidence="4" id="KW-0238">DNA-binding</keyword>
<dbReference type="InterPro" id="IPR027417">
    <property type="entry name" value="P-loop_NTPase"/>
</dbReference>
<dbReference type="InterPro" id="IPR003593">
    <property type="entry name" value="AAA+_ATPase"/>
</dbReference>
<dbReference type="AlphaFoldDB" id="A0A2H0B5H4"/>
<dbReference type="SMART" id="SM00843">
    <property type="entry name" value="Ftsk_gamma"/>
    <property type="match status" value="1"/>
</dbReference>
<accession>A0A2H0B5H4</accession>
<sequence length="507" mass="55107">MPDDSIISSGSTINKATQPVVWKLPPLALLSNTNNTKANAGDTRANADIVEKTLQNFGIEVKVVECHAGPTVTQYAIRPALGTKLSKITSLTNDLAMALAAKTGQIRIEAPIPGKSLVGIEVPNISSASVPLRSLLSHQVMRSNPSKLAIALGVDVNNQIIPMDINKLPHLLIAGQTGSGKSVVINIIIMSLLMRCTPNDVKFILVDPKRVELSGYNNIPHLLTPVIVEPEKVVSSLRWAINTMTERYKQFAEVGARNIDSYNKMAGFQAMPYIVIIIDELADIMLYAPAEVEDCICRLAQMARATGIHLILATQRPSVDVITGLIKANIPARMAFAVSSMMDSRVILDTPGAEKLMGKGDMLFIPPDQAKPKRIQGSIVSDDEIKKVTEFLKQTGGPVQYSEEVTTQFKGKVGKKGVAAMQAASGSGMDEDIDELFEETVRLVCSYDKASTSLIQRKFKVGYNRAARIIDQLHEHGIISAADGQKPREVLVKNAEEYLATWKQKSS</sequence>
<dbReference type="PANTHER" id="PTHR22683">
    <property type="entry name" value="SPORULATION PROTEIN RELATED"/>
    <property type="match status" value="1"/>
</dbReference>
<feature type="binding site" evidence="5">
    <location>
        <begin position="175"/>
        <end position="182"/>
    </location>
    <ligand>
        <name>ATP</name>
        <dbReference type="ChEBI" id="CHEBI:30616"/>
    </ligand>
</feature>
<evidence type="ECO:0000256" key="2">
    <source>
        <dbReference type="ARBA" id="ARBA00022741"/>
    </source>
</evidence>
<dbReference type="InterPro" id="IPR036390">
    <property type="entry name" value="WH_DNA-bd_sf"/>
</dbReference>
<dbReference type="Gene3D" id="3.40.50.300">
    <property type="entry name" value="P-loop containing nucleotide triphosphate hydrolases"/>
    <property type="match status" value="1"/>
</dbReference>
<dbReference type="CDD" id="cd01127">
    <property type="entry name" value="TrwB_TraG_TraD_VirD4"/>
    <property type="match status" value="1"/>
</dbReference>
<dbReference type="Pfam" id="PF09397">
    <property type="entry name" value="FtsK_gamma"/>
    <property type="match status" value="1"/>
</dbReference>
<keyword evidence="3 5" id="KW-0067">ATP-binding</keyword>
<dbReference type="PROSITE" id="PS00675">
    <property type="entry name" value="SIGMA54_INTERACT_1"/>
    <property type="match status" value="1"/>
</dbReference>
<name>A0A2H0B5H4_9BACT</name>
<dbReference type="Pfam" id="PF17854">
    <property type="entry name" value="FtsK_alpha"/>
    <property type="match status" value="1"/>
</dbReference>
<dbReference type="GO" id="GO:0003677">
    <property type="term" value="F:DNA binding"/>
    <property type="evidence" value="ECO:0007669"/>
    <property type="project" value="UniProtKB-KW"/>
</dbReference>
<dbReference type="SMART" id="SM00382">
    <property type="entry name" value="AAA"/>
    <property type="match status" value="1"/>
</dbReference>
<evidence type="ECO:0000256" key="4">
    <source>
        <dbReference type="ARBA" id="ARBA00023125"/>
    </source>
</evidence>
<dbReference type="GO" id="GO:0005524">
    <property type="term" value="F:ATP binding"/>
    <property type="evidence" value="ECO:0007669"/>
    <property type="project" value="UniProtKB-UniRule"/>
</dbReference>
<dbReference type="InterPro" id="IPR050206">
    <property type="entry name" value="FtsK/SpoIIIE/SftA"/>
</dbReference>
<reference evidence="7 8" key="1">
    <citation type="submission" date="2017-09" db="EMBL/GenBank/DDBJ databases">
        <title>Depth-based differentiation of microbial function through sediment-hosted aquifers and enrichment of novel symbionts in the deep terrestrial subsurface.</title>
        <authorList>
            <person name="Probst A.J."/>
            <person name="Ladd B."/>
            <person name="Jarett J.K."/>
            <person name="Geller-Mcgrath D.E."/>
            <person name="Sieber C.M."/>
            <person name="Emerson J.B."/>
            <person name="Anantharaman K."/>
            <person name="Thomas B.C."/>
            <person name="Malmstrom R."/>
            <person name="Stieglmeier M."/>
            <person name="Klingl A."/>
            <person name="Woyke T."/>
            <person name="Ryan C.M."/>
            <person name="Banfield J.F."/>
        </authorList>
    </citation>
    <scope>NUCLEOTIDE SEQUENCE [LARGE SCALE GENOMIC DNA]</scope>
    <source>
        <strain evidence="7">CG23_combo_of_CG06-09_8_20_14_all_34_8</strain>
    </source>
</reference>
<dbReference type="InterPro" id="IPR036388">
    <property type="entry name" value="WH-like_DNA-bd_sf"/>
</dbReference>